<feature type="transmembrane region" description="Helical" evidence="3">
    <location>
        <begin position="21"/>
        <end position="40"/>
    </location>
</feature>
<dbReference type="Pfam" id="PF02632">
    <property type="entry name" value="BioY"/>
    <property type="match status" value="1"/>
</dbReference>
<evidence type="ECO:0000313" key="4">
    <source>
        <dbReference type="EMBL" id="MDR6938940.1"/>
    </source>
</evidence>
<dbReference type="Proteomes" id="UP001266099">
    <property type="component" value="Unassembled WGS sequence"/>
</dbReference>
<feature type="transmembrane region" description="Helical" evidence="3">
    <location>
        <begin position="161"/>
        <end position="182"/>
    </location>
</feature>
<dbReference type="PANTHER" id="PTHR34295">
    <property type="entry name" value="BIOTIN TRANSPORTER BIOY"/>
    <property type="match status" value="1"/>
</dbReference>
<keyword evidence="5" id="KW-1185">Reference proteome</keyword>
<keyword evidence="2" id="KW-1003">Cell membrane</keyword>
<evidence type="ECO:0000256" key="1">
    <source>
        <dbReference type="ARBA" id="ARBA00010692"/>
    </source>
</evidence>
<evidence type="ECO:0000256" key="3">
    <source>
        <dbReference type="SAM" id="Phobius"/>
    </source>
</evidence>
<accession>A0ABU1T247</accession>
<dbReference type="PIRSF" id="PIRSF016661">
    <property type="entry name" value="BioY"/>
    <property type="match status" value="1"/>
</dbReference>
<comment type="caution">
    <text evidence="4">The sequence shown here is derived from an EMBL/GenBank/DDBJ whole genome shotgun (WGS) entry which is preliminary data.</text>
</comment>
<dbReference type="InterPro" id="IPR003784">
    <property type="entry name" value="BioY"/>
</dbReference>
<evidence type="ECO:0000313" key="5">
    <source>
        <dbReference type="Proteomes" id="UP001266099"/>
    </source>
</evidence>
<reference evidence="4 5" key="1">
    <citation type="submission" date="2023-07" db="EMBL/GenBank/DDBJ databases">
        <title>Sequencing the genomes of 1000 actinobacteria strains.</title>
        <authorList>
            <person name="Klenk H.-P."/>
        </authorList>
    </citation>
    <scope>NUCLEOTIDE SEQUENCE [LARGE SCALE GENOMIC DNA]</scope>
    <source>
        <strain evidence="4 5">DSM 15539</strain>
    </source>
</reference>
<dbReference type="RefSeq" id="WP_309955157.1">
    <property type="nucleotide sequence ID" value="NZ_JAVDUJ010000001.1"/>
</dbReference>
<keyword evidence="3" id="KW-1133">Transmembrane helix</keyword>
<sequence>MATQTLISHPLLTRWNIVNRTLLREMIAGFLLVAIFAQIVIPFHPIPLTGQTLAVVLVGMLAHRNSAASALTLYATLAAFGAPILSGGTSGIGASFGFVLGFIGAAYAVAHLAQRGLSGWRAIAVPAIGLAIPYIPGLIWLTGFLSLNGRFSFSTLLETGITPFLIGDASKLLIASIFALLISEKQAHQS</sequence>
<feature type="transmembrane region" description="Helical" evidence="3">
    <location>
        <begin position="122"/>
        <end position="141"/>
    </location>
</feature>
<gene>
    <name evidence="4" type="ORF">J2S36_000483</name>
</gene>
<protein>
    <recommendedName>
        <fullName evidence="2">Biotin transporter</fullName>
    </recommendedName>
</protein>
<dbReference type="PANTHER" id="PTHR34295:SF1">
    <property type="entry name" value="BIOTIN TRANSPORTER BIOY"/>
    <property type="match status" value="1"/>
</dbReference>
<keyword evidence="2" id="KW-0813">Transport</keyword>
<dbReference type="EMBL" id="JAVDUJ010000001">
    <property type="protein sequence ID" value="MDR6938940.1"/>
    <property type="molecule type" value="Genomic_DNA"/>
</dbReference>
<keyword evidence="2 3" id="KW-0472">Membrane</keyword>
<keyword evidence="3" id="KW-0812">Transmembrane</keyword>
<comment type="subcellular location">
    <subcellularLocation>
        <location evidence="2">Cell membrane</location>
        <topology evidence="2">Multi-pass membrane protein</topology>
    </subcellularLocation>
</comment>
<name>A0ABU1T247_9ACTO</name>
<comment type="similarity">
    <text evidence="1 2">Belongs to the BioY family.</text>
</comment>
<evidence type="ECO:0000256" key="2">
    <source>
        <dbReference type="PIRNR" id="PIRNR016661"/>
    </source>
</evidence>
<proteinExistence type="inferred from homology"/>
<dbReference type="Gene3D" id="1.10.1760.20">
    <property type="match status" value="1"/>
</dbReference>
<organism evidence="4 5">
    <name type="scientific">Arcanobacterium hippocoleae</name>
    <dbReference type="NCBI Taxonomy" id="149017"/>
    <lineage>
        <taxon>Bacteria</taxon>
        <taxon>Bacillati</taxon>
        <taxon>Actinomycetota</taxon>
        <taxon>Actinomycetes</taxon>
        <taxon>Actinomycetales</taxon>
        <taxon>Actinomycetaceae</taxon>
        <taxon>Arcanobacterium</taxon>
    </lineage>
</organism>
<feature type="transmembrane region" description="Helical" evidence="3">
    <location>
        <begin position="92"/>
        <end position="110"/>
    </location>
</feature>